<evidence type="ECO:0000313" key="4">
    <source>
        <dbReference type="Proteomes" id="UP000606600"/>
    </source>
</evidence>
<sequence length="227" mass="25045">MGNNQVAFFIGLFGSVHCVGMCGPLAFSIPSARKYWWSLVADKVLYNLGRIITYSCLGLLLGLLGKLFWLAGLQQTVSIISGIFIIVLGAIRLFKFKGNLGKPSSFPLFYRLINLAVKNKAGHLILGMLNGFLPCGFVYVALFGALNTTSPAEAAQFMFWFGMGTFPLMFIAMLSFGFLSPIIRRRINVAMPYLMVCLGFWFILRGSGLNIPYLSPLLKQVGTTICR</sequence>
<feature type="transmembrane region" description="Helical" evidence="1">
    <location>
        <begin position="77"/>
        <end position="94"/>
    </location>
</feature>
<feature type="transmembrane region" description="Helical" evidence="1">
    <location>
        <begin position="6"/>
        <end position="30"/>
    </location>
</feature>
<dbReference type="InterPro" id="IPR039447">
    <property type="entry name" value="UreH-like_TM_dom"/>
</dbReference>
<evidence type="ECO:0000259" key="2">
    <source>
        <dbReference type="Pfam" id="PF13386"/>
    </source>
</evidence>
<dbReference type="Proteomes" id="UP000606600">
    <property type="component" value="Unassembled WGS sequence"/>
</dbReference>
<keyword evidence="1" id="KW-0812">Transmembrane</keyword>
<evidence type="ECO:0000313" key="3">
    <source>
        <dbReference type="EMBL" id="MBD1362411.1"/>
    </source>
</evidence>
<gene>
    <name evidence="3" type="ORF">IDJ77_01195</name>
</gene>
<dbReference type="Pfam" id="PF13386">
    <property type="entry name" value="DsbD_2"/>
    <property type="match status" value="1"/>
</dbReference>
<reference evidence="3 4" key="1">
    <citation type="submission" date="2020-09" db="EMBL/GenBank/DDBJ databases">
        <title>Novel species of Mucilaginibacter isolated from a glacier on the Tibetan Plateau.</title>
        <authorList>
            <person name="Liu Q."/>
            <person name="Xin Y.-H."/>
        </authorList>
    </citation>
    <scope>NUCLEOTIDE SEQUENCE [LARGE SCALE GENOMIC DNA]</scope>
    <source>
        <strain evidence="3 4">ZT4R22</strain>
    </source>
</reference>
<keyword evidence="4" id="KW-1185">Reference proteome</keyword>
<comment type="caution">
    <text evidence="3">The sequence shown here is derived from an EMBL/GenBank/DDBJ whole genome shotgun (WGS) entry which is preliminary data.</text>
</comment>
<dbReference type="PANTHER" id="PTHR42208">
    <property type="entry name" value="HEAVY METAL TRANSPORTER-RELATED"/>
    <property type="match status" value="1"/>
</dbReference>
<keyword evidence="1" id="KW-0472">Membrane</keyword>
<dbReference type="RefSeq" id="WP_191187096.1">
    <property type="nucleotide sequence ID" value="NZ_JACWMY010000001.1"/>
</dbReference>
<keyword evidence="1" id="KW-1133">Transmembrane helix</keyword>
<protein>
    <submittedName>
        <fullName evidence="3">Sulfite exporter TauE/SafE family protein</fullName>
    </submittedName>
</protein>
<dbReference type="PANTHER" id="PTHR42208:SF1">
    <property type="entry name" value="HEAVY METAL TRANSPORTER"/>
    <property type="match status" value="1"/>
</dbReference>
<feature type="transmembrane region" description="Helical" evidence="1">
    <location>
        <begin position="51"/>
        <end position="71"/>
    </location>
</feature>
<accession>A0ABR7WJA2</accession>
<name>A0ABR7WJA2_9SPHI</name>
<dbReference type="EMBL" id="JACWMY010000001">
    <property type="protein sequence ID" value="MBD1362411.1"/>
    <property type="molecule type" value="Genomic_DNA"/>
</dbReference>
<feature type="transmembrane region" description="Helical" evidence="1">
    <location>
        <begin position="187"/>
        <end position="204"/>
    </location>
</feature>
<feature type="transmembrane region" description="Helical" evidence="1">
    <location>
        <begin position="157"/>
        <end position="180"/>
    </location>
</feature>
<feature type="transmembrane region" description="Helical" evidence="1">
    <location>
        <begin position="124"/>
        <end position="145"/>
    </location>
</feature>
<feature type="domain" description="Urease accessory protein UreH-like transmembrane" evidence="2">
    <location>
        <begin position="6"/>
        <end position="201"/>
    </location>
</feature>
<organism evidence="3 4">
    <name type="scientific">Mucilaginibacter pankratovii</name>
    <dbReference type="NCBI Taxonomy" id="2772110"/>
    <lineage>
        <taxon>Bacteria</taxon>
        <taxon>Pseudomonadati</taxon>
        <taxon>Bacteroidota</taxon>
        <taxon>Sphingobacteriia</taxon>
        <taxon>Sphingobacteriales</taxon>
        <taxon>Sphingobacteriaceae</taxon>
        <taxon>Mucilaginibacter</taxon>
    </lineage>
</organism>
<proteinExistence type="predicted"/>
<evidence type="ECO:0000256" key="1">
    <source>
        <dbReference type="SAM" id="Phobius"/>
    </source>
</evidence>